<accession>A0A2N9AWQ8</accession>
<sequence>MVIPSTDNVIAVDRKTSDIRLEIFKTFEQVKAPQQTTFLGELPEVLFIFWEWNSRKVTFQKFRIPNPI</sequence>
<protein>
    <submittedName>
        <fullName evidence="1">Uncharacterized protein</fullName>
    </submittedName>
</protein>
<name>A0A2N9AWQ8_METEX</name>
<proteinExistence type="predicted"/>
<reference evidence="2" key="1">
    <citation type="submission" date="2017-10" db="EMBL/GenBank/DDBJ databases">
        <authorList>
            <person name="Regsiter A."/>
            <person name="William W."/>
        </authorList>
    </citation>
    <scope>NUCLEOTIDE SEQUENCE [LARGE SCALE GENOMIC DNA]</scope>
</reference>
<evidence type="ECO:0000313" key="1">
    <source>
        <dbReference type="EMBL" id="SOR31764.1"/>
    </source>
</evidence>
<gene>
    <name evidence="1" type="ORF">TK0001_5188</name>
</gene>
<evidence type="ECO:0000313" key="2">
    <source>
        <dbReference type="Proteomes" id="UP000233769"/>
    </source>
</evidence>
<dbReference type="AlphaFoldDB" id="A0A2N9AWQ8"/>
<dbReference type="Proteomes" id="UP000233769">
    <property type="component" value="Chromosome tk0001"/>
</dbReference>
<dbReference type="EMBL" id="LT962688">
    <property type="protein sequence ID" value="SOR31764.1"/>
    <property type="molecule type" value="Genomic_DNA"/>
</dbReference>
<organism evidence="1 2">
    <name type="scientific">Methylorubrum extorquens</name>
    <name type="common">Methylobacterium dichloromethanicum</name>
    <name type="synonym">Methylobacterium extorquens</name>
    <dbReference type="NCBI Taxonomy" id="408"/>
    <lineage>
        <taxon>Bacteria</taxon>
        <taxon>Pseudomonadati</taxon>
        <taxon>Pseudomonadota</taxon>
        <taxon>Alphaproteobacteria</taxon>
        <taxon>Hyphomicrobiales</taxon>
        <taxon>Methylobacteriaceae</taxon>
        <taxon>Methylorubrum</taxon>
    </lineage>
</organism>